<keyword evidence="2" id="KW-0732">Signal</keyword>
<reference evidence="3 4" key="1">
    <citation type="journal article" date="2018" name="Syst. Appl. Microbiol.">
        <title>Pseudomonas silesiensis sp. nov. strain A3T isolated from a biological pesticide sewage treatment plant and analysis of the complete genome sequence.</title>
        <authorList>
            <person name="Kaminski M.A."/>
            <person name="Furmanczyk E.M."/>
            <person name="Sobczak A."/>
            <person name="Dziembowski A."/>
            <person name="Lipinski L."/>
        </authorList>
    </citation>
    <scope>NUCLEOTIDE SEQUENCE [LARGE SCALE GENOMIC DNA]</scope>
    <source>
        <strain evidence="3 4">A3</strain>
    </source>
</reference>
<evidence type="ECO:0000256" key="2">
    <source>
        <dbReference type="SAM" id="SignalP"/>
    </source>
</evidence>
<dbReference type="OrthoDB" id="9786435at2"/>
<dbReference type="AlphaFoldDB" id="A0A191YW10"/>
<dbReference type="Proteomes" id="UP000078354">
    <property type="component" value="Chromosome"/>
</dbReference>
<dbReference type="STRING" id="1853130.PMA3_18740"/>
<sequence>MTQIARTVVVTGAAQGIGLAIAQAFAAQGDFVALCDINLAAAEQAASRLPNAKAYAVDVTSEAQIAAFFEHLLTERPTLDVLVNNAGLQHISPVQHFPLDKWNTLLAVMLTGPFLMSKHALPSMLAQQSGRIINIASVHGKLASPYKSAYIAAKHGLIGFTRALALETANQGITANALLPGAVRTSLVENQLPLLAAQDGVSEEEALHRHILARQPMKRLLEPGEIGDSAVFLASHAARAITGESLSVSGGW</sequence>
<dbReference type="InterPro" id="IPR050259">
    <property type="entry name" value="SDR"/>
</dbReference>
<dbReference type="FunFam" id="3.40.50.720:FF:000084">
    <property type="entry name" value="Short-chain dehydrogenase reductase"/>
    <property type="match status" value="1"/>
</dbReference>
<feature type="chain" id="PRO_5008250027" evidence="2">
    <location>
        <begin position="27"/>
        <end position="252"/>
    </location>
</feature>
<keyword evidence="4" id="KW-1185">Reference proteome</keyword>
<feature type="signal peptide" evidence="2">
    <location>
        <begin position="1"/>
        <end position="26"/>
    </location>
</feature>
<dbReference type="InterPro" id="IPR036291">
    <property type="entry name" value="NAD(P)-bd_dom_sf"/>
</dbReference>
<proteinExistence type="inferred from homology"/>
<accession>A0A191YW10</accession>
<dbReference type="InterPro" id="IPR002347">
    <property type="entry name" value="SDR_fam"/>
</dbReference>
<dbReference type="Gene3D" id="3.40.50.720">
    <property type="entry name" value="NAD(P)-binding Rossmann-like Domain"/>
    <property type="match status" value="1"/>
</dbReference>
<gene>
    <name evidence="3" type="ORF">PMA3_18740</name>
</gene>
<dbReference type="Pfam" id="PF13561">
    <property type="entry name" value="adh_short_C2"/>
    <property type="match status" value="1"/>
</dbReference>
<dbReference type="RefSeq" id="WP_064678581.1">
    <property type="nucleotide sequence ID" value="NZ_CP014870.1"/>
</dbReference>
<dbReference type="PANTHER" id="PTHR42879">
    <property type="entry name" value="3-OXOACYL-(ACYL-CARRIER-PROTEIN) REDUCTASE"/>
    <property type="match status" value="1"/>
</dbReference>
<protein>
    <submittedName>
        <fullName evidence="3">3-hydroxybutyrate dehydrogenase</fullName>
    </submittedName>
</protein>
<organism evidence="3 4">
    <name type="scientific">Pseudomonas silesiensis</name>
    <dbReference type="NCBI Taxonomy" id="1853130"/>
    <lineage>
        <taxon>Bacteria</taxon>
        <taxon>Pseudomonadati</taxon>
        <taxon>Pseudomonadota</taxon>
        <taxon>Gammaproteobacteria</taxon>
        <taxon>Pseudomonadales</taxon>
        <taxon>Pseudomonadaceae</taxon>
        <taxon>Pseudomonas</taxon>
    </lineage>
</organism>
<dbReference type="NCBIfam" id="NF009093">
    <property type="entry name" value="PRK12429.1"/>
    <property type="match status" value="1"/>
</dbReference>
<comment type="similarity">
    <text evidence="1">Belongs to the short-chain dehydrogenases/reductases (SDR) family.</text>
</comment>
<dbReference type="KEGG" id="psil:PMA3_18740"/>
<dbReference type="EMBL" id="CP014870">
    <property type="protein sequence ID" value="ANJ57075.1"/>
    <property type="molecule type" value="Genomic_DNA"/>
</dbReference>
<name>A0A191YW10_9PSED</name>
<dbReference type="PRINTS" id="PR00081">
    <property type="entry name" value="GDHRDH"/>
</dbReference>
<dbReference type="PANTHER" id="PTHR42879:SF2">
    <property type="entry name" value="3-OXOACYL-[ACYL-CARRIER-PROTEIN] REDUCTASE FABG"/>
    <property type="match status" value="1"/>
</dbReference>
<evidence type="ECO:0000256" key="1">
    <source>
        <dbReference type="ARBA" id="ARBA00006484"/>
    </source>
</evidence>
<evidence type="ECO:0000313" key="3">
    <source>
        <dbReference type="EMBL" id="ANJ57075.1"/>
    </source>
</evidence>
<dbReference type="NCBIfam" id="NF009466">
    <property type="entry name" value="PRK12826.1-2"/>
    <property type="match status" value="1"/>
</dbReference>
<dbReference type="SUPFAM" id="SSF51735">
    <property type="entry name" value="NAD(P)-binding Rossmann-fold domains"/>
    <property type="match status" value="1"/>
</dbReference>
<evidence type="ECO:0000313" key="4">
    <source>
        <dbReference type="Proteomes" id="UP000078354"/>
    </source>
</evidence>
<dbReference type="PRINTS" id="PR00080">
    <property type="entry name" value="SDRFAMILY"/>
</dbReference>